<organism evidence="1 2">
    <name type="scientific">Trichothecium roseum</name>
    <dbReference type="NCBI Taxonomy" id="47278"/>
    <lineage>
        <taxon>Eukaryota</taxon>
        <taxon>Fungi</taxon>
        <taxon>Dikarya</taxon>
        <taxon>Ascomycota</taxon>
        <taxon>Pezizomycotina</taxon>
        <taxon>Sordariomycetes</taxon>
        <taxon>Hypocreomycetidae</taxon>
        <taxon>Hypocreales</taxon>
        <taxon>Hypocreales incertae sedis</taxon>
        <taxon>Trichothecium</taxon>
    </lineage>
</organism>
<dbReference type="EMBL" id="CM047948">
    <property type="protein sequence ID" value="KAI9896566.1"/>
    <property type="molecule type" value="Genomic_DNA"/>
</dbReference>
<evidence type="ECO:0000313" key="1">
    <source>
        <dbReference type="EMBL" id="KAI9896566.1"/>
    </source>
</evidence>
<protein>
    <submittedName>
        <fullName evidence="1">Uncharacterized protein</fullName>
    </submittedName>
</protein>
<reference evidence="1" key="1">
    <citation type="submission" date="2022-10" db="EMBL/GenBank/DDBJ databases">
        <title>Complete Genome of Trichothecium roseum strain YXFP-22015, a Plant Pathogen Isolated from Citrus.</title>
        <authorList>
            <person name="Wang Y."/>
            <person name="Zhu L."/>
        </authorList>
    </citation>
    <scope>NUCLEOTIDE SEQUENCE</scope>
    <source>
        <strain evidence="1">YXFP-22015</strain>
    </source>
</reference>
<comment type="caution">
    <text evidence="1">The sequence shown here is derived from an EMBL/GenBank/DDBJ whole genome shotgun (WGS) entry which is preliminary data.</text>
</comment>
<accession>A0ACC0USD7</accession>
<gene>
    <name evidence="1" type="ORF">N3K66_008738</name>
</gene>
<sequence length="302" mass="32190">MLLSILAQALSLAVILPGARAAEVECWAPDGKTRADNETYVPCNKLGIEQDGVESSCCNLDDKDTDERDVCTTTGLCLKGGVRFRGFCTDKTWESPACVKVCTDDDKGGSSNDTVEITPCDDGTYCCGHNNQACCDTDEAFKIPTQSSVIAEVTETAVVHSDDETTFKNATIGLAVVVGVVAIAAIAAIAWLFRKNRSLDQKYQQASKQPPPETTMQQQQYPPTPGYTAQYPYGHSDMGSTAASPQAGTFSPTKSPGSPALTEAGNYQRYSELDATGDTSHLASPSPGFDQPSHTPTVHESR</sequence>
<name>A0ACC0USD7_9HYPO</name>
<dbReference type="Proteomes" id="UP001163324">
    <property type="component" value="Chromosome 9"/>
</dbReference>
<evidence type="ECO:0000313" key="2">
    <source>
        <dbReference type="Proteomes" id="UP001163324"/>
    </source>
</evidence>
<proteinExistence type="predicted"/>
<keyword evidence="2" id="KW-1185">Reference proteome</keyword>